<proteinExistence type="predicted"/>
<reference evidence="2" key="1">
    <citation type="submission" date="2023-03" db="EMBL/GenBank/DDBJ databases">
        <title>Massive genome expansion in bonnet fungi (Mycena s.s.) driven by repeated elements and novel gene families across ecological guilds.</title>
        <authorList>
            <consortium name="Lawrence Berkeley National Laboratory"/>
            <person name="Harder C.B."/>
            <person name="Miyauchi S."/>
            <person name="Viragh M."/>
            <person name="Kuo A."/>
            <person name="Thoen E."/>
            <person name="Andreopoulos B."/>
            <person name="Lu D."/>
            <person name="Skrede I."/>
            <person name="Drula E."/>
            <person name="Henrissat B."/>
            <person name="Morin E."/>
            <person name="Kohler A."/>
            <person name="Barry K."/>
            <person name="LaButti K."/>
            <person name="Morin E."/>
            <person name="Salamov A."/>
            <person name="Lipzen A."/>
            <person name="Mereny Z."/>
            <person name="Hegedus B."/>
            <person name="Baldrian P."/>
            <person name="Stursova M."/>
            <person name="Weitz H."/>
            <person name="Taylor A."/>
            <person name="Grigoriev I.V."/>
            <person name="Nagy L.G."/>
            <person name="Martin F."/>
            <person name="Kauserud H."/>
        </authorList>
    </citation>
    <scope>NUCLEOTIDE SEQUENCE</scope>
    <source>
        <strain evidence="2">CBHHK067</strain>
    </source>
</reference>
<dbReference type="PANTHER" id="PTHR35871:SF1">
    <property type="entry name" value="CXC1-LIKE CYSTEINE CLUSTER ASSOCIATED WITH KDZ TRANSPOSASES DOMAIN-CONTAINING PROTEIN"/>
    <property type="match status" value="1"/>
</dbReference>
<feature type="compositionally biased region" description="Basic and acidic residues" evidence="1">
    <location>
        <begin position="38"/>
        <end position="48"/>
    </location>
</feature>
<organism evidence="2 3">
    <name type="scientific">Mycena rosella</name>
    <name type="common">Pink bonnet</name>
    <name type="synonym">Agaricus rosellus</name>
    <dbReference type="NCBI Taxonomy" id="1033263"/>
    <lineage>
        <taxon>Eukaryota</taxon>
        <taxon>Fungi</taxon>
        <taxon>Dikarya</taxon>
        <taxon>Basidiomycota</taxon>
        <taxon>Agaricomycotina</taxon>
        <taxon>Agaricomycetes</taxon>
        <taxon>Agaricomycetidae</taxon>
        <taxon>Agaricales</taxon>
        <taxon>Marasmiineae</taxon>
        <taxon>Mycenaceae</taxon>
        <taxon>Mycena</taxon>
    </lineage>
</organism>
<comment type="caution">
    <text evidence="2">The sequence shown here is derived from an EMBL/GenBank/DDBJ whole genome shotgun (WGS) entry which is preliminary data.</text>
</comment>
<feature type="compositionally biased region" description="Basic and acidic residues" evidence="1">
    <location>
        <begin position="1"/>
        <end position="28"/>
    </location>
</feature>
<accession>A0AAD7FY11</accession>
<dbReference type="EMBL" id="JARKIE010000363">
    <property type="protein sequence ID" value="KAJ7649588.1"/>
    <property type="molecule type" value="Genomic_DNA"/>
</dbReference>
<gene>
    <name evidence="2" type="ORF">B0H17DRAFT_1147703</name>
</gene>
<evidence type="ECO:0000313" key="2">
    <source>
        <dbReference type="EMBL" id="KAJ7649588.1"/>
    </source>
</evidence>
<feature type="compositionally biased region" description="Polar residues" evidence="1">
    <location>
        <begin position="478"/>
        <end position="493"/>
    </location>
</feature>
<evidence type="ECO:0000313" key="3">
    <source>
        <dbReference type="Proteomes" id="UP001221757"/>
    </source>
</evidence>
<sequence length="658" mass="72965">MPKNSRAKDAALRRHRDRRGEIDPKKAAELASEDTYTPDEHLDAHGASDDDLTPAQLGKTINNLAQAAAAALISINKPRSKIDTDLNPDIELQATSKGLRRENADLIDAPAAGSSASTLYREAHGKTRKARAKAMQPSVATFFSKIISTDIPSIHTAKTSAMIVEEVSFLPSEIFHFWLVPKAVSTDIPSINANEAFAMDVEEALHVETGITSAAAMVENEPEVIADFDELLPGPSPMSERGQSPAVPTIGTDSPKLAHSKLERLIEKHIRLLRKPKTMLTNTTAANQVFDLEALRQFNNQRFANLEKLQAAKRRVELAPSRSKAKMRKLVPKIKPSMDASETVATALAKGPAFARRLRKLATHLETHGELPKSTQGQGAFHFTLLDNPDILSAVRVWCSGALDFDEGGFEGPIKPAKLRRYVNDFLLPSLDIENIISESTAVRWLKKLGFKMFCNEYEGDEMEEISAQLELAPAPTRMQSSVPTDTTDSSQPEPSPSDASPWPGKGRKKTKPAKPTNKREAPAAGRTEAEHSWTPPPAPEGSMYRLPSFDARRIIYPGANHDPWWDMPQLLTQTRDAIRIFDHLYPDDFRERADGTFPKAQKLVPEALDQVTAANIRRYFRCCFRYMDAYRLGLNVRQAAFAVKKYTSHRRVPASVM</sequence>
<name>A0AAD7FY11_MYCRO</name>
<feature type="region of interest" description="Disordered" evidence="1">
    <location>
        <begin position="1"/>
        <end position="54"/>
    </location>
</feature>
<dbReference type="PANTHER" id="PTHR35871">
    <property type="entry name" value="EXPRESSED PROTEIN"/>
    <property type="match status" value="1"/>
</dbReference>
<protein>
    <submittedName>
        <fullName evidence="2">Uncharacterized protein</fullName>
    </submittedName>
</protein>
<evidence type="ECO:0000256" key="1">
    <source>
        <dbReference type="SAM" id="MobiDB-lite"/>
    </source>
</evidence>
<dbReference type="Proteomes" id="UP001221757">
    <property type="component" value="Unassembled WGS sequence"/>
</dbReference>
<dbReference type="AlphaFoldDB" id="A0AAD7FY11"/>
<feature type="region of interest" description="Disordered" evidence="1">
    <location>
        <begin position="475"/>
        <end position="542"/>
    </location>
</feature>
<keyword evidence="3" id="KW-1185">Reference proteome</keyword>
<feature type="compositionally biased region" description="Basic and acidic residues" evidence="1">
    <location>
        <begin position="518"/>
        <end position="532"/>
    </location>
</feature>